<dbReference type="EMBL" id="WOGU01000015">
    <property type="protein sequence ID" value="MUN64572.1"/>
    <property type="molecule type" value="Genomic_DNA"/>
</dbReference>
<sequence>MQQVTFFPRSSSRPAPPQNGRASPRPARGRSPSARRAAGATVDDQRFTARTAVVTGAGSGIGRATALRLAREGATVVVVDSSARRLEDLVADEPLLPLFPVVADLTEEGAAGRVLAAADGRLDVLVNNAGIMDRFESVAEVDDETWDRVFAVNVVAVMRLTRAAIPLLRASGRGAIVNVASEASLRGSAAGAAYTASKHAVVGLTRNTALMHAADGIRTNAVAPGATATGIEAPMDSDLFPGRMGAFLQNVPYTATAEQVAAVVVFLASDDASNVNGVVLPSDGGWSAV</sequence>
<evidence type="ECO:0000256" key="4">
    <source>
        <dbReference type="SAM" id="MobiDB-lite"/>
    </source>
</evidence>
<dbReference type="PANTHER" id="PTHR43477">
    <property type="entry name" value="DIHYDROANTICAPSIN 7-DEHYDROGENASE"/>
    <property type="match status" value="1"/>
</dbReference>
<evidence type="ECO:0000313" key="5">
    <source>
        <dbReference type="EMBL" id="MUN64572.1"/>
    </source>
</evidence>
<dbReference type="Proteomes" id="UP000436989">
    <property type="component" value="Unassembled WGS sequence"/>
</dbReference>
<dbReference type="AlphaFoldDB" id="A0A6N8GQW5"/>
<dbReference type="PROSITE" id="PS00061">
    <property type="entry name" value="ADH_SHORT"/>
    <property type="match status" value="1"/>
</dbReference>
<dbReference type="InterPro" id="IPR051122">
    <property type="entry name" value="SDR_DHRS6-like"/>
</dbReference>
<protein>
    <submittedName>
        <fullName evidence="5">SDR family oxidoreductase</fullName>
    </submittedName>
</protein>
<dbReference type="Pfam" id="PF00106">
    <property type="entry name" value="adh_short"/>
    <property type="match status" value="1"/>
</dbReference>
<evidence type="ECO:0000256" key="3">
    <source>
        <dbReference type="RuleBase" id="RU000363"/>
    </source>
</evidence>
<feature type="region of interest" description="Disordered" evidence="4">
    <location>
        <begin position="1"/>
        <end position="42"/>
    </location>
</feature>
<comment type="caution">
    <text evidence="5">The sequence shown here is derived from an EMBL/GenBank/DDBJ whole genome shotgun (WGS) entry which is preliminary data.</text>
</comment>
<dbReference type="Gene3D" id="3.40.50.720">
    <property type="entry name" value="NAD(P)-binding Rossmann-like Domain"/>
    <property type="match status" value="1"/>
</dbReference>
<feature type="compositionally biased region" description="Low complexity" evidence="4">
    <location>
        <begin position="20"/>
        <end position="40"/>
    </location>
</feature>
<gene>
    <name evidence="5" type="ORF">GMA12_15715</name>
</gene>
<dbReference type="InterPro" id="IPR036291">
    <property type="entry name" value="NAD(P)-bd_dom_sf"/>
</dbReference>
<dbReference type="PRINTS" id="PR00081">
    <property type="entry name" value="GDHRDH"/>
</dbReference>
<evidence type="ECO:0000256" key="1">
    <source>
        <dbReference type="ARBA" id="ARBA00006484"/>
    </source>
</evidence>
<dbReference type="PANTHER" id="PTHR43477:SF1">
    <property type="entry name" value="DIHYDROANTICAPSIN 7-DEHYDROGENASE"/>
    <property type="match status" value="1"/>
</dbReference>
<dbReference type="SUPFAM" id="SSF51735">
    <property type="entry name" value="NAD(P)-binding Rossmann-fold domains"/>
    <property type="match status" value="1"/>
</dbReference>
<keyword evidence="6" id="KW-1185">Reference proteome</keyword>
<dbReference type="GO" id="GO:0016491">
    <property type="term" value="F:oxidoreductase activity"/>
    <property type="evidence" value="ECO:0007669"/>
    <property type="project" value="UniProtKB-KW"/>
</dbReference>
<dbReference type="InterPro" id="IPR020904">
    <property type="entry name" value="Sc_DH/Rdtase_CS"/>
</dbReference>
<dbReference type="PRINTS" id="PR00080">
    <property type="entry name" value="SDRFAMILY"/>
</dbReference>
<accession>A0A6N8GQW5</accession>
<dbReference type="FunFam" id="3.40.50.720:FF:000084">
    <property type="entry name" value="Short-chain dehydrogenase reductase"/>
    <property type="match status" value="1"/>
</dbReference>
<evidence type="ECO:0000256" key="2">
    <source>
        <dbReference type="ARBA" id="ARBA00023002"/>
    </source>
</evidence>
<keyword evidence="2" id="KW-0560">Oxidoreductase</keyword>
<organism evidence="5 6">
    <name type="scientific">Kocuria sediminis</name>
    <dbReference type="NCBI Taxonomy" id="1038857"/>
    <lineage>
        <taxon>Bacteria</taxon>
        <taxon>Bacillati</taxon>
        <taxon>Actinomycetota</taxon>
        <taxon>Actinomycetes</taxon>
        <taxon>Micrococcales</taxon>
        <taxon>Micrococcaceae</taxon>
        <taxon>Kocuria</taxon>
    </lineage>
</organism>
<reference evidence="5 6" key="1">
    <citation type="submission" date="2019-12" db="EMBL/GenBank/DDBJ databases">
        <authorList>
            <person name="Shi Y."/>
        </authorList>
    </citation>
    <scope>NUCLEOTIDE SEQUENCE [LARGE SCALE GENOMIC DNA]</scope>
    <source>
        <strain evidence="5 6">JCM 17929</strain>
    </source>
</reference>
<evidence type="ECO:0000313" key="6">
    <source>
        <dbReference type="Proteomes" id="UP000436989"/>
    </source>
</evidence>
<dbReference type="InterPro" id="IPR002347">
    <property type="entry name" value="SDR_fam"/>
</dbReference>
<dbReference type="CDD" id="cd05233">
    <property type="entry name" value="SDR_c"/>
    <property type="match status" value="1"/>
</dbReference>
<proteinExistence type="inferred from homology"/>
<comment type="similarity">
    <text evidence="1 3">Belongs to the short-chain dehydrogenases/reductases (SDR) family.</text>
</comment>
<name>A0A6N8GQW5_9MICC</name>